<keyword evidence="3" id="KW-1185">Reference proteome</keyword>
<evidence type="ECO:0000259" key="1">
    <source>
        <dbReference type="PROSITE" id="PS50056"/>
    </source>
</evidence>
<dbReference type="EMBL" id="QPMH01000009">
    <property type="protein sequence ID" value="RDD61716.1"/>
    <property type="molecule type" value="Genomic_DNA"/>
</dbReference>
<dbReference type="InterPro" id="IPR029021">
    <property type="entry name" value="Prot-tyrosine_phosphatase-like"/>
</dbReference>
<dbReference type="SUPFAM" id="SSF52799">
    <property type="entry name" value="(Phosphotyrosine protein) phosphatases II"/>
    <property type="match status" value="1"/>
</dbReference>
<name>A0A369TFP4_9PROT</name>
<dbReference type="Gene3D" id="3.90.190.10">
    <property type="entry name" value="Protein tyrosine phosphatase superfamily"/>
    <property type="match status" value="1"/>
</dbReference>
<sequence length="188" mass="20653">MTSESESAAPLTRHRLIICGLDELGDHSRAGVSHVVSILDPETPVPSAVIGYPDLRAHRVLRFHDVSQRIGDARVPEAEDVAELLSFGMELQALESGANLLIHCHAGVSRSTAAAAILLGQHAPGREREVMREIVRLRPIAWPNARMVQLADEALGRNGAFTDALRQLRSRRLDDTVSRGWLGGFFRR</sequence>
<feature type="domain" description="Tyrosine specific protein phosphatases" evidence="1">
    <location>
        <begin position="79"/>
        <end position="139"/>
    </location>
</feature>
<organism evidence="2 3">
    <name type="scientific">Ferruginivarius sediminum</name>
    <dbReference type="NCBI Taxonomy" id="2661937"/>
    <lineage>
        <taxon>Bacteria</taxon>
        <taxon>Pseudomonadati</taxon>
        <taxon>Pseudomonadota</taxon>
        <taxon>Alphaproteobacteria</taxon>
        <taxon>Rhodospirillales</taxon>
        <taxon>Rhodospirillaceae</taxon>
        <taxon>Ferruginivarius</taxon>
    </lineage>
</organism>
<accession>A0A369TFP4</accession>
<dbReference type="PROSITE" id="PS00383">
    <property type="entry name" value="TYR_PHOSPHATASE_1"/>
    <property type="match status" value="1"/>
</dbReference>
<evidence type="ECO:0000313" key="2">
    <source>
        <dbReference type="EMBL" id="RDD61716.1"/>
    </source>
</evidence>
<reference evidence="2 3" key="1">
    <citation type="submission" date="2018-07" db="EMBL/GenBank/DDBJ databases">
        <title>Venubactetium sediminum gen. nov., sp. nov., isolated from a marine solar saltern.</title>
        <authorList>
            <person name="Wang S."/>
        </authorList>
    </citation>
    <scope>NUCLEOTIDE SEQUENCE [LARGE SCALE GENOMIC DNA]</scope>
    <source>
        <strain evidence="2 3">WD2A32</strain>
    </source>
</reference>
<dbReference type="RefSeq" id="WP_114582259.1">
    <property type="nucleotide sequence ID" value="NZ_QPMH01000009.1"/>
</dbReference>
<dbReference type="AlphaFoldDB" id="A0A369TFP4"/>
<dbReference type="Proteomes" id="UP000253941">
    <property type="component" value="Unassembled WGS sequence"/>
</dbReference>
<dbReference type="InterPro" id="IPR016130">
    <property type="entry name" value="Tyr_Pase_AS"/>
</dbReference>
<evidence type="ECO:0000313" key="3">
    <source>
        <dbReference type="Proteomes" id="UP000253941"/>
    </source>
</evidence>
<comment type="caution">
    <text evidence="2">The sequence shown here is derived from an EMBL/GenBank/DDBJ whole genome shotgun (WGS) entry which is preliminary data.</text>
</comment>
<gene>
    <name evidence="2" type="ORF">DRB17_10995</name>
</gene>
<dbReference type="PROSITE" id="PS50056">
    <property type="entry name" value="TYR_PHOSPHATASE_2"/>
    <property type="match status" value="1"/>
</dbReference>
<protein>
    <submittedName>
        <fullName evidence="2">Protein-tyrosine-phosphatase</fullName>
    </submittedName>
</protein>
<dbReference type="InterPro" id="IPR000387">
    <property type="entry name" value="Tyr_Pase_dom"/>
</dbReference>
<proteinExistence type="predicted"/>